<keyword evidence="3" id="KW-1185">Reference proteome</keyword>
<keyword evidence="2" id="KW-0378">Hydrolase</keyword>
<comment type="caution">
    <text evidence="2">The sequence shown here is derived from an EMBL/GenBank/DDBJ whole genome shotgun (WGS) entry which is preliminary data.</text>
</comment>
<sequence>MRKISWCAIGDSFTYLNDHLDETGYRVTKGYLTGTCELLPQLEVRNMGINGSVTEDWLTVDIPKAGLYTVLLGTNDWNRSVPCGTEEDFKACRQGTILGNLGILLAHISLAAPEGKVIVMNPVERGDFVYIGDPENNAPGSYAPRSGQRLDDIADAIYSACEHSGVPALDLHGRSGFGQDNVLKFKRVKRHGKYQELPYPDYVGIPFHPTEDEYPYPPDAAALTYDGLHPSDEGNRIIAGLLAEKIKEVMD</sequence>
<evidence type="ECO:0000313" key="2">
    <source>
        <dbReference type="EMBL" id="RZT03009.1"/>
    </source>
</evidence>
<accession>A0A4Q7PPQ5</accession>
<dbReference type="InterPro" id="IPR036514">
    <property type="entry name" value="SGNH_hydro_sf"/>
</dbReference>
<dbReference type="Proteomes" id="UP000292927">
    <property type="component" value="Unassembled WGS sequence"/>
</dbReference>
<feature type="domain" description="SGNH hydrolase-type esterase" evidence="1">
    <location>
        <begin position="8"/>
        <end position="236"/>
    </location>
</feature>
<evidence type="ECO:0000313" key="3">
    <source>
        <dbReference type="Proteomes" id="UP000292927"/>
    </source>
</evidence>
<dbReference type="Gene3D" id="3.40.50.1110">
    <property type="entry name" value="SGNH hydrolase"/>
    <property type="match status" value="1"/>
</dbReference>
<gene>
    <name evidence="2" type="ORF">EV209_1142</name>
</gene>
<dbReference type="AlphaFoldDB" id="A0A4Q7PPQ5"/>
<reference evidence="2 3" key="1">
    <citation type="submission" date="2019-02" db="EMBL/GenBank/DDBJ databases">
        <title>Genomic Encyclopedia of Type Strains, Phase IV (KMG-IV): sequencing the most valuable type-strain genomes for metagenomic binning, comparative biology and taxonomic classification.</title>
        <authorList>
            <person name="Goeker M."/>
        </authorList>
    </citation>
    <scope>NUCLEOTIDE SEQUENCE [LARGE SCALE GENOMIC DNA]</scope>
    <source>
        <strain evidence="2 3">DSM 29486</strain>
    </source>
</reference>
<dbReference type="GO" id="GO:0016787">
    <property type="term" value="F:hydrolase activity"/>
    <property type="evidence" value="ECO:0007669"/>
    <property type="project" value="UniProtKB-KW"/>
</dbReference>
<evidence type="ECO:0000259" key="1">
    <source>
        <dbReference type="Pfam" id="PF13472"/>
    </source>
</evidence>
<dbReference type="RefSeq" id="WP_130433860.1">
    <property type="nucleotide sequence ID" value="NZ_SGXF01000001.1"/>
</dbReference>
<dbReference type="EMBL" id="SGXF01000001">
    <property type="protein sequence ID" value="RZT03009.1"/>
    <property type="molecule type" value="Genomic_DNA"/>
</dbReference>
<proteinExistence type="predicted"/>
<dbReference type="InterPro" id="IPR013830">
    <property type="entry name" value="SGNH_hydro"/>
</dbReference>
<protein>
    <submittedName>
        <fullName evidence="2">GDSL-like lipase/acylhydrolase family protein</fullName>
    </submittedName>
</protein>
<name>A0A4Q7PPQ5_9FIRM</name>
<dbReference type="SUPFAM" id="SSF52266">
    <property type="entry name" value="SGNH hydrolase"/>
    <property type="match status" value="1"/>
</dbReference>
<dbReference type="CDD" id="cd00229">
    <property type="entry name" value="SGNH_hydrolase"/>
    <property type="match status" value="1"/>
</dbReference>
<dbReference type="Pfam" id="PF13472">
    <property type="entry name" value="Lipase_GDSL_2"/>
    <property type="match status" value="1"/>
</dbReference>
<organism evidence="2 3">
    <name type="scientific">Cuneatibacter caecimuris</name>
    <dbReference type="NCBI Taxonomy" id="1796618"/>
    <lineage>
        <taxon>Bacteria</taxon>
        <taxon>Bacillati</taxon>
        <taxon>Bacillota</taxon>
        <taxon>Clostridia</taxon>
        <taxon>Lachnospirales</taxon>
        <taxon>Lachnospiraceae</taxon>
        <taxon>Cuneatibacter</taxon>
    </lineage>
</organism>
<dbReference type="OrthoDB" id="2060945at2"/>